<keyword evidence="4" id="KW-0274">FAD</keyword>
<sequence>MINESITTLSSLSFTETMKGVVTFNEQDGELNVTLLLHLTVYIHDIERFRHTPSHHANIEGYLECPALGGRRKIDKGMLYYFRDEESSRNTRMWYHLFFSDASGSKRSLIGFKEMPGKMGLNVWRATTTLFVSLHQSEEGNIEEGNITEEPGQTMATGTISLHFLDFLRQLTSFRIKRAMTLWIFLLFFLRELGRAYSGASGKCSGEREGSPHP</sequence>
<evidence type="ECO:0000256" key="4">
    <source>
        <dbReference type="ARBA" id="ARBA00022827"/>
    </source>
</evidence>
<organism evidence="6 7">
    <name type="scientific">Reticulibacter mediterranei</name>
    <dbReference type="NCBI Taxonomy" id="2778369"/>
    <lineage>
        <taxon>Bacteria</taxon>
        <taxon>Bacillati</taxon>
        <taxon>Chloroflexota</taxon>
        <taxon>Ktedonobacteria</taxon>
        <taxon>Ktedonobacterales</taxon>
        <taxon>Reticulibacteraceae</taxon>
        <taxon>Reticulibacter</taxon>
    </lineage>
</organism>
<comment type="cofactor">
    <cofactor evidence="1">
        <name>FAD</name>
        <dbReference type="ChEBI" id="CHEBI:57692"/>
    </cofactor>
</comment>
<gene>
    <name evidence="6" type="ORF">KSF_093790</name>
</gene>
<dbReference type="InterPro" id="IPR052542">
    <property type="entry name" value="Cholesterol_Oxidase"/>
</dbReference>
<protein>
    <submittedName>
        <fullName evidence="6">Uncharacterized protein</fullName>
    </submittedName>
</protein>
<keyword evidence="3" id="KW-0285">Flavoprotein</keyword>
<comment type="caution">
    <text evidence="6">The sequence shown here is derived from an EMBL/GenBank/DDBJ whole genome shotgun (WGS) entry which is preliminary data.</text>
</comment>
<comment type="similarity">
    <text evidence="2">Belongs to the GMC oxidoreductase family.</text>
</comment>
<dbReference type="EMBL" id="BNJK01000002">
    <property type="protein sequence ID" value="GHO99331.1"/>
    <property type="molecule type" value="Genomic_DNA"/>
</dbReference>
<keyword evidence="7" id="KW-1185">Reference proteome</keyword>
<evidence type="ECO:0000256" key="1">
    <source>
        <dbReference type="ARBA" id="ARBA00001974"/>
    </source>
</evidence>
<evidence type="ECO:0000256" key="5">
    <source>
        <dbReference type="ARBA" id="ARBA00023002"/>
    </source>
</evidence>
<dbReference type="PANTHER" id="PTHR47470:SF1">
    <property type="entry name" value="FAD-DEPENDENT OXIDOREDUCTASE 2 FAD BINDING DOMAIN-CONTAINING PROTEIN"/>
    <property type="match status" value="1"/>
</dbReference>
<dbReference type="AlphaFoldDB" id="A0A8J3J0G0"/>
<accession>A0A8J3J0G0</accession>
<dbReference type="PANTHER" id="PTHR47470">
    <property type="entry name" value="CHOLESTEROL OXIDASE"/>
    <property type="match status" value="1"/>
</dbReference>
<evidence type="ECO:0000313" key="7">
    <source>
        <dbReference type="Proteomes" id="UP000597444"/>
    </source>
</evidence>
<evidence type="ECO:0000256" key="2">
    <source>
        <dbReference type="ARBA" id="ARBA00010790"/>
    </source>
</evidence>
<dbReference type="RefSeq" id="WP_220209977.1">
    <property type="nucleotide sequence ID" value="NZ_BNJK01000002.1"/>
</dbReference>
<evidence type="ECO:0000256" key="3">
    <source>
        <dbReference type="ARBA" id="ARBA00022630"/>
    </source>
</evidence>
<reference evidence="6" key="1">
    <citation type="submission" date="2020-10" db="EMBL/GenBank/DDBJ databases">
        <title>Taxonomic study of unclassified bacteria belonging to the class Ktedonobacteria.</title>
        <authorList>
            <person name="Yabe S."/>
            <person name="Wang C.M."/>
            <person name="Zheng Y."/>
            <person name="Sakai Y."/>
            <person name="Cavaletti L."/>
            <person name="Monciardini P."/>
            <person name="Donadio S."/>
        </authorList>
    </citation>
    <scope>NUCLEOTIDE SEQUENCE</scope>
    <source>
        <strain evidence="6">ID150040</strain>
    </source>
</reference>
<keyword evidence="5" id="KW-0560">Oxidoreductase</keyword>
<dbReference type="GO" id="GO:0016491">
    <property type="term" value="F:oxidoreductase activity"/>
    <property type="evidence" value="ECO:0007669"/>
    <property type="project" value="UniProtKB-KW"/>
</dbReference>
<dbReference type="Proteomes" id="UP000597444">
    <property type="component" value="Unassembled WGS sequence"/>
</dbReference>
<evidence type="ECO:0000313" key="6">
    <source>
        <dbReference type="EMBL" id="GHO99331.1"/>
    </source>
</evidence>
<proteinExistence type="inferred from homology"/>
<name>A0A8J3J0G0_9CHLR</name>